<proteinExistence type="predicted"/>
<name>A0AAD6V1X1_9AGAR</name>
<keyword evidence="1" id="KW-0812">Transmembrane</keyword>
<dbReference type="Proteomes" id="UP001219525">
    <property type="component" value="Unassembled WGS sequence"/>
</dbReference>
<evidence type="ECO:0000256" key="2">
    <source>
        <dbReference type="SAM" id="SignalP"/>
    </source>
</evidence>
<gene>
    <name evidence="4" type="ORF">GGX14DRAFT_524974</name>
</gene>
<dbReference type="EMBL" id="JARJCW010000065">
    <property type="protein sequence ID" value="KAJ7200034.1"/>
    <property type="molecule type" value="Genomic_DNA"/>
</dbReference>
<feature type="transmembrane region" description="Helical" evidence="1">
    <location>
        <begin position="192"/>
        <end position="214"/>
    </location>
</feature>
<evidence type="ECO:0000259" key="3">
    <source>
        <dbReference type="Pfam" id="PF20152"/>
    </source>
</evidence>
<feature type="non-terminal residue" evidence="4">
    <location>
        <position position="1"/>
    </location>
</feature>
<accession>A0AAD6V1X1</accession>
<organism evidence="4 5">
    <name type="scientific">Mycena pura</name>
    <dbReference type="NCBI Taxonomy" id="153505"/>
    <lineage>
        <taxon>Eukaryota</taxon>
        <taxon>Fungi</taxon>
        <taxon>Dikarya</taxon>
        <taxon>Basidiomycota</taxon>
        <taxon>Agaricomycotina</taxon>
        <taxon>Agaricomycetes</taxon>
        <taxon>Agaricomycetidae</taxon>
        <taxon>Agaricales</taxon>
        <taxon>Marasmiineae</taxon>
        <taxon>Mycenaceae</taxon>
        <taxon>Mycena</taxon>
    </lineage>
</organism>
<evidence type="ECO:0000256" key="1">
    <source>
        <dbReference type="SAM" id="Phobius"/>
    </source>
</evidence>
<feature type="transmembrane region" description="Helical" evidence="1">
    <location>
        <begin position="108"/>
        <end position="130"/>
    </location>
</feature>
<dbReference type="AlphaFoldDB" id="A0AAD6V1X1"/>
<feature type="transmembrane region" description="Helical" evidence="1">
    <location>
        <begin position="150"/>
        <end position="172"/>
    </location>
</feature>
<keyword evidence="1" id="KW-0472">Membrane</keyword>
<dbReference type="PANTHER" id="PTHR40465">
    <property type="entry name" value="CHROMOSOME 1, WHOLE GENOME SHOTGUN SEQUENCE"/>
    <property type="match status" value="1"/>
</dbReference>
<evidence type="ECO:0000313" key="5">
    <source>
        <dbReference type="Proteomes" id="UP001219525"/>
    </source>
</evidence>
<feature type="domain" description="DUF6534" evidence="3">
    <location>
        <begin position="157"/>
        <end position="212"/>
    </location>
</feature>
<dbReference type="Pfam" id="PF20152">
    <property type="entry name" value="DUF6534"/>
    <property type="match status" value="1"/>
</dbReference>
<keyword evidence="2" id="KW-0732">Signal</keyword>
<evidence type="ECO:0000313" key="4">
    <source>
        <dbReference type="EMBL" id="KAJ7200034.1"/>
    </source>
</evidence>
<keyword evidence="1" id="KW-1133">Transmembrane helix</keyword>
<feature type="signal peptide" evidence="2">
    <location>
        <begin position="1"/>
        <end position="18"/>
    </location>
</feature>
<sequence length="217" mass="24673">MLQIGVLISGMLFGVTTAQAYIYYQRFPEDRFLVKTTVYCATRLCETVHVICAAHTLYSFTITDYGHPDRLLGQVPWSLPVVVLLTALIAVCVQAFFSFRIYALSKRLLMPCFTWALSFVRGLAGITIFVARLRAVTLSEYVANWKWLALTTWALSAADDITITTTLVYLLYKQRNHDHKRTTALVDKIILWTMETGLMTSTFSLVTLICFRTMESN</sequence>
<keyword evidence="5" id="KW-1185">Reference proteome</keyword>
<feature type="chain" id="PRO_5041983010" description="DUF6534 domain-containing protein" evidence="2">
    <location>
        <begin position="19"/>
        <end position="217"/>
    </location>
</feature>
<dbReference type="InterPro" id="IPR045339">
    <property type="entry name" value="DUF6534"/>
</dbReference>
<dbReference type="PANTHER" id="PTHR40465:SF1">
    <property type="entry name" value="DUF6534 DOMAIN-CONTAINING PROTEIN"/>
    <property type="match status" value="1"/>
</dbReference>
<comment type="caution">
    <text evidence="4">The sequence shown here is derived from an EMBL/GenBank/DDBJ whole genome shotgun (WGS) entry which is preliminary data.</text>
</comment>
<feature type="transmembrane region" description="Helical" evidence="1">
    <location>
        <begin position="77"/>
        <end position="96"/>
    </location>
</feature>
<protein>
    <recommendedName>
        <fullName evidence="3">DUF6534 domain-containing protein</fullName>
    </recommendedName>
</protein>
<reference evidence="4" key="1">
    <citation type="submission" date="2023-03" db="EMBL/GenBank/DDBJ databases">
        <title>Massive genome expansion in bonnet fungi (Mycena s.s.) driven by repeated elements and novel gene families across ecological guilds.</title>
        <authorList>
            <consortium name="Lawrence Berkeley National Laboratory"/>
            <person name="Harder C.B."/>
            <person name="Miyauchi S."/>
            <person name="Viragh M."/>
            <person name="Kuo A."/>
            <person name="Thoen E."/>
            <person name="Andreopoulos B."/>
            <person name="Lu D."/>
            <person name="Skrede I."/>
            <person name="Drula E."/>
            <person name="Henrissat B."/>
            <person name="Morin E."/>
            <person name="Kohler A."/>
            <person name="Barry K."/>
            <person name="LaButti K."/>
            <person name="Morin E."/>
            <person name="Salamov A."/>
            <person name="Lipzen A."/>
            <person name="Mereny Z."/>
            <person name="Hegedus B."/>
            <person name="Baldrian P."/>
            <person name="Stursova M."/>
            <person name="Weitz H."/>
            <person name="Taylor A."/>
            <person name="Grigoriev I.V."/>
            <person name="Nagy L.G."/>
            <person name="Martin F."/>
            <person name="Kauserud H."/>
        </authorList>
    </citation>
    <scope>NUCLEOTIDE SEQUENCE</scope>
    <source>
        <strain evidence="4">9144</strain>
    </source>
</reference>